<evidence type="ECO:0000313" key="1">
    <source>
        <dbReference type="EMBL" id="GFD55496.1"/>
    </source>
</evidence>
<protein>
    <submittedName>
        <fullName evidence="1">Vacuolar protein sorting-associated protein, putative</fullName>
    </submittedName>
</protein>
<feature type="non-terminal residue" evidence="1">
    <location>
        <position position="1"/>
    </location>
</feature>
<name>A0A699XCB0_TANCI</name>
<reference evidence="1" key="1">
    <citation type="journal article" date="2019" name="Sci. Rep.">
        <title>Draft genome of Tanacetum cinerariifolium, the natural source of mosquito coil.</title>
        <authorList>
            <person name="Yamashiro T."/>
            <person name="Shiraishi A."/>
            <person name="Satake H."/>
            <person name="Nakayama K."/>
        </authorList>
    </citation>
    <scope>NUCLEOTIDE SEQUENCE</scope>
</reference>
<dbReference type="AlphaFoldDB" id="A0A699XCB0"/>
<organism evidence="1">
    <name type="scientific">Tanacetum cinerariifolium</name>
    <name type="common">Dalmatian daisy</name>
    <name type="synonym">Chrysanthemum cinerariifolium</name>
    <dbReference type="NCBI Taxonomy" id="118510"/>
    <lineage>
        <taxon>Eukaryota</taxon>
        <taxon>Viridiplantae</taxon>
        <taxon>Streptophyta</taxon>
        <taxon>Embryophyta</taxon>
        <taxon>Tracheophyta</taxon>
        <taxon>Spermatophyta</taxon>
        <taxon>Magnoliopsida</taxon>
        <taxon>eudicotyledons</taxon>
        <taxon>Gunneridae</taxon>
        <taxon>Pentapetalae</taxon>
        <taxon>asterids</taxon>
        <taxon>campanulids</taxon>
        <taxon>Asterales</taxon>
        <taxon>Asteraceae</taxon>
        <taxon>Asteroideae</taxon>
        <taxon>Anthemideae</taxon>
        <taxon>Anthemidinae</taxon>
        <taxon>Tanacetum</taxon>
    </lineage>
</organism>
<proteinExistence type="predicted"/>
<dbReference type="EMBL" id="BKCJ011818774">
    <property type="protein sequence ID" value="GFD55496.1"/>
    <property type="molecule type" value="Genomic_DNA"/>
</dbReference>
<gene>
    <name evidence="1" type="ORF">Tci_927465</name>
</gene>
<comment type="caution">
    <text evidence="1">The sequence shown here is derived from an EMBL/GenBank/DDBJ whole genome shotgun (WGS) entry which is preliminary data.</text>
</comment>
<accession>A0A699XCB0</accession>
<sequence>WSADDVERREFAGKKAKLATAELAKLSQRVDNSSF</sequence>